<feature type="domain" description="Winged helix-turn helix" evidence="2">
    <location>
        <begin position="105"/>
        <end position="159"/>
    </location>
</feature>
<protein>
    <submittedName>
        <fullName evidence="3 4">Transposase</fullName>
    </submittedName>
</protein>
<dbReference type="InterPro" id="IPR025959">
    <property type="entry name" value="Winged_HTH_dom"/>
</dbReference>
<accession>A2BD25</accession>
<evidence type="ECO:0000313" key="3">
    <source>
        <dbReference type="EMBL" id="ABM68325.1"/>
    </source>
</evidence>
<organism evidence="3">
    <name type="scientific">Anoxybacteroides tepidamans</name>
    <dbReference type="NCBI Taxonomy" id="265948"/>
    <lineage>
        <taxon>Bacteria</taxon>
        <taxon>Bacillati</taxon>
        <taxon>Bacillota</taxon>
        <taxon>Bacilli</taxon>
        <taxon>Bacillales</taxon>
        <taxon>Anoxybacillaceae</taxon>
        <taxon>Anoxybacteroides</taxon>
    </lineage>
</organism>
<feature type="domain" description="Terminase ATPase subunit N-terminal" evidence="1">
    <location>
        <begin position="23"/>
        <end position="79"/>
    </location>
</feature>
<keyword evidence="5" id="KW-1185">Reference proteome</keyword>
<reference evidence="3" key="3">
    <citation type="journal article" date="2007" name="Glycobiology">
        <title>The dTDP-4-dehydro-6-deoxyglucose reductase encoding fcd gene is part of the surface layer glycoprotein glycosylation gene cluster of Geobacillus tepidamans GS5-97T.</title>
        <authorList>
            <person name="Zayni S."/>
            <person name="Steiner K."/>
            <person name="Pfostl A."/>
            <person name="Hofinger A."/>
            <person name="Kosma P."/>
            <person name="Schaffer C."/>
            <person name="Messner P."/>
        </authorList>
    </citation>
    <scope>NUCLEOTIDE SEQUENCE</scope>
    <source>
        <strain evidence="3">GS5-97</strain>
    </source>
</reference>
<sequence>MSYIHEIERLWIAMKETKSKRMYERYQAIYLHLQGYAKEEIAKIIGRSEKTIYNYVNTYTQHGSDGLDMKYSPGAPRKLIPHQEKELAHIIEHQLPIDVGFEAKYNWTLAIITELIQRKWGQTYTIRGTSEILHRLGLSYTKPIYTLANADEEKQKELIETTFPDVKKTVEWRDLPHSVSR</sequence>
<name>A2BD25_9BACL</name>
<reference evidence="3" key="4">
    <citation type="journal article" date="2008" name="Carbohydr. Res.">
        <title>S-layer nanoglycobiology of bacteria.</title>
        <authorList>
            <person name="Messner P."/>
            <person name="Steiner K."/>
            <person name="Zarschler K."/>
            <person name="Schaffer C."/>
        </authorList>
    </citation>
    <scope>NUCLEOTIDE SEQUENCE</scope>
    <source>
        <strain evidence="3">GS5-97</strain>
    </source>
</reference>
<dbReference type="Proteomes" id="UP000520011">
    <property type="component" value="Unassembled WGS sequence"/>
</dbReference>
<evidence type="ECO:0000259" key="2">
    <source>
        <dbReference type="Pfam" id="PF13592"/>
    </source>
</evidence>
<dbReference type="AlphaFoldDB" id="A2BD25"/>
<reference evidence="3" key="1">
    <citation type="journal article" date="2004" name="Int. J. Syst. Evol. Microbiol.">
        <title>Classification of isolates from locations in Austria and Yellowstone National Park as Geobacillus tepidamans sp. nov.</title>
        <authorList>
            <person name="Schaffer C."/>
            <person name="Franck W.L."/>
            <person name="Scheberl A."/>
            <person name="Kosma P."/>
            <person name="McDermott T.R."/>
            <person name="Messner P."/>
        </authorList>
    </citation>
    <scope>NUCLEOTIDE SEQUENCE</scope>
    <source>
        <strain evidence="3">GS5-97</strain>
    </source>
</reference>
<dbReference type="EMBL" id="JACHEP010000004">
    <property type="protein sequence ID" value="MBB5324206.1"/>
    <property type="molecule type" value="Genomic_DNA"/>
</dbReference>
<gene>
    <name evidence="4" type="ORF">HNQ34_001299</name>
</gene>
<proteinExistence type="predicted"/>
<evidence type="ECO:0000259" key="1">
    <source>
        <dbReference type="Pfam" id="PF06056"/>
    </source>
</evidence>
<dbReference type="Gene3D" id="1.10.10.60">
    <property type="entry name" value="Homeodomain-like"/>
    <property type="match status" value="1"/>
</dbReference>
<dbReference type="Pfam" id="PF06056">
    <property type="entry name" value="Terminase_5"/>
    <property type="match status" value="1"/>
</dbReference>
<evidence type="ECO:0000313" key="5">
    <source>
        <dbReference type="Proteomes" id="UP000520011"/>
    </source>
</evidence>
<dbReference type="Pfam" id="PF13592">
    <property type="entry name" value="HTH_33"/>
    <property type="match status" value="1"/>
</dbReference>
<dbReference type="InterPro" id="IPR009057">
    <property type="entry name" value="Homeodomain-like_sf"/>
</dbReference>
<dbReference type="SUPFAM" id="SSF46689">
    <property type="entry name" value="Homeodomain-like"/>
    <property type="match status" value="1"/>
</dbReference>
<dbReference type="EMBL" id="AY883421">
    <property type="protein sequence ID" value="ABM68325.1"/>
    <property type="molecule type" value="Genomic_DNA"/>
</dbReference>
<dbReference type="InterPro" id="IPR010332">
    <property type="entry name" value="ATPase_terminase-su_N"/>
</dbReference>
<evidence type="ECO:0000313" key="4">
    <source>
        <dbReference type="EMBL" id="MBB5324206.1"/>
    </source>
</evidence>
<reference evidence="3" key="2">
    <citation type="journal article" date="2005" name="Microbiology">
        <title>The structure of secondary cell wall polymers: how Gram-positive bacteria stick their cell walls together.</title>
        <authorList>
            <person name="Schaffer C."/>
            <person name="Messner P."/>
        </authorList>
    </citation>
    <scope>NUCLEOTIDE SEQUENCE</scope>
    <source>
        <strain evidence="3">GS5-97</strain>
    </source>
</reference>
<reference evidence="4 5" key="5">
    <citation type="submission" date="2020-08" db="EMBL/GenBank/DDBJ databases">
        <title>Genomic Encyclopedia of Type Strains, Phase IV (KMG-IV): sequencing the most valuable type-strain genomes for metagenomic binning, comparative biology and taxonomic classification.</title>
        <authorList>
            <person name="Goeker M."/>
        </authorList>
    </citation>
    <scope>NUCLEOTIDE SEQUENCE [LARGE SCALE GENOMIC DNA]</scope>
    <source>
        <strain evidence="4 5">DSM 16325</strain>
    </source>
</reference>